<evidence type="ECO:0000256" key="2">
    <source>
        <dbReference type="ARBA" id="ARBA00023180"/>
    </source>
</evidence>
<evidence type="ECO:0000259" key="4">
    <source>
        <dbReference type="Pfam" id="PF00135"/>
    </source>
</evidence>
<keyword evidence="2" id="KW-0325">Glycoprotein</keyword>
<evidence type="ECO:0000256" key="3">
    <source>
        <dbReference type="SAM" id="MobiDB-lite"/>
    </source>
</evidence>
<comment type="similarity">
    <text evidence="1">Belongs to the type-B carboxylesterase/lipase family.</text>
</comment>
<comment type="caution">
    <text evidence="5">The sequence shown here is derived from an EMBL/GenBank/DDBJ whole genome shotgun (WGS) entry which is preliminary data.</text>
</comment>
<reference evidence="5 6" key="1">
    <citation type="journal article" date="2019" name="Commun. Biol.">
        <title>The bagworm genome reveals a unique fibroin gene that provides high tensile strength.</title>
        <authorList>
            <person name="Kono N."/>
            <person name="Nakamura H."/>
            <person name="Ohtoshi R."/>
            <person name="Tomita M."/>
            <person name="Numata K."/>
            <person name="Arakawa K."/>
        </authorList>
    </citation>
    <scope>NUCLEOTIDE SEQUENCE [LARGE SCALE GENOMIC DNA]</scope>
</reference>
<accession>A0A4C1Y9V6</accession>
<evidence type="ECO:0000256" key="1">
    <source>
        <dbReference type="ARBA" id="ARBA00005964"/>
    </source>
</evidence>
<dbReference type="STRING" id="151549.A0A4C1Y9V6"/>
<feature type="region of interest" description="Disordered" evidence="3">
    <location>
        <begin position="184"/>
        <end position="226"/>
    </location>
</feature>
<proteinExistence type="inferred from homology"/>
<name>A0A4C1Y9V6_EUMVA</name>
<dbReference type="InterPro" id="IPR002018">
    <property type="entry name" value="CarbesteraseB"/>
</dbReference>
<organism evidence="5 6">
    <name type="scientific">Eumeta variegata</name>
    <name type="common">Bagworm moth</name>
    <name type="synonym">Eumeta japonica</name>
    <dbReference type="NCBI Taxonomy" id="151549"/>
    <lineage>
        <taxon>Eukaryota</taxon>
        <taxon>Metazoa</taxon>
        <taxon>Ecdysozoa</taxon>
        <taxon>Arthropoda</taxon>
        <taxon>Hexapoda</taxon>
        <taxon>Insecta</taxon>
        <taxon>Pterygota</taxon>
        <taxon>Neoptera</taxon>
        <taxon>Endopterygota</taxon>
        <taxon>Lepidoptera</taxon>
        <taxon>Glossata</taxon>
        <taxon>Ditrysia</taxon>
        <taxon>Tineoidea</taxon>
        <taxon>Psychidae</taxon>
        <taxon>Oiketicinae</taxon>
        <taxon>Eumeta</taxon>
    </lineage>
</organism>
<evidence type="ECO:0000313" key="5">
    <source>
        <dbReference type="EMBL" id="GBP72718.1"/>
    </source>
</evidence>
<dbReference type="Pfam" id="PF00135">
    <property type="entry name" value="COesterase"/>
    <property type="match status" value="1"/>
</dbReference>
<dbReference type="AlphaFoldDB" id="A0A4C1Y9V6"/>
<dbReference type="InterPro" id="IPR029058">
    <property type="entry name" value="AB_hydrolase_fold"/>
</dbReference>
<keyword evidence="6" id="KW-1185">Reference proteome</keyword>
<feature type="compositionally biased region" description="Basic and acidic residues" evidence="3">
    <location>
        <begin position="188"/>
        <end position="200"/>
    </location>
</feature>
<dbReference type="SUPFAM" id="SSF53474">
    <property type="entry name" value="alpha/beta-Hydrolases"/>
    <property type="match status" value="1"/>
</dbReference>
<dbReference type="Proteomes" id="UP000299102">
    <property type="component" value="Unassembled WGS sequence"/>
</dbReference>
<dbReference type="OrthoDB" id="3200163at2759"/>
<protein>
    <submittedName>
        <fullName evidence="5">Neuroligin-4, Y-linked</fullName>
    </submittedName>
</protein>
<dbReference type="PANTHER" id="PTHR43903">
    <property type="entry name" value="NEUROLIGIN"/>
    <property type="match status" value="1"/>
</dbReference>
<dbReference type="Gene3D" id="3.40.50.1820">
    <property type="entry name" value="alpha/beta hydrolase"/>
    <property type="match status" value="1"/>
</dbReference>
<gene>
    <name evidence="5" type="primary">NLGN4Y</name>
    <name evidence="5" type="ORF">EVAR_43454_1</name>
</gene>
<feature type="domain" description="Carboxylesterase type B" evidence="4">
    <location>
        <begin position="12"/>
        <end position="177"/>
    </location>
</feature>
<dbReference type="EMBL" id="BGZK01001154">
    <property type="protein sequence ID" value="GBP72718.1"/>
    <property type="molecule type" value="Genomic_DNA"/>
</dbReference>
<sequence length="226" mass="24533">MEQPDSRAVQFQQKSKKFPVLVFVHGDSFEWGSGNPYDGRVLAAYGNVMVVTVNFRLGVLGFMKPSLTEHVYGNNGLLDQLAALQWIKDNIEDLDGDPAAVTLMGHGTGAACVNFLMMSPILSNGLFHRAILMSGSALSDWALTKDPAQYTLQVAQSLGCDPSSADLMKCLQNKPPEFAQIGTVSVLESKREGREAEYNRESGPGPELRIEPESKVSAGLELDSRA</sequence>
<evidence type="ECO:0000313" key="6">
    <source>
        <dbReference type="Proteomes" id="UP000299102"/>
    </source>
</evidence>
<dbReference type="InterPro" id="IPR051093">
    <property type="entry name" value="Neuroligin/BSAL"/>
</dbReference>